<keyword evidence="4" id="KW-1185">Reference proteome</keyword>
<dbReference type="OrthoDB" id="201709at2759"/>
<accession>A0A9Q1JU27</accession>
<reference evidence="3" key="1">
    <citation type="submission" date="2022-04" db="EMBL/GenBank/DDBJ databases">
        <title>Carnegiea gigantea Genome sequencing and assembly v2.</title>
        <authorList>
            <person name="Copetti D."/>
            <person name="Sanderson M.J."/>
            <person name="Burquez A."/>
            <person name="Wojciechowski M.F."/>
        </authorList>
    </citation>
    <scope>NUCLEOTIDE SEQUENCE</scope>
    <source>
        <strain evidence="3">SGP5-SGP5p</strain>
        <tissue evidence="3">Aerial part</tissue>
    </source>
</reference>
<evidence type="ECO:0000313" key="3">
    <source>
        <dbReference type="EMBL" id="KAJ8430956.1"/>
    </source>
</evidence>
<dbReference type="Gene3D" id="1.25.10.10">
    <property type="entry name" value="Leucine-rich Repeat Variant"/>
    <property type="match status" value="1"/>
</dbReference>
<feature type="compositionally biased region" description="Basic and acidic residues" evidence="1">
    <location>
        <begin position="304"/>
        <end position="315"/>
    </location>
</feature>
<dbReference type="SUPFAM" id="SSF48371">
    <property type="entry name" value="ARM repeat"/>
    <property type="match status" value="1"/>
</dbReference>
<evidence type="ECO:0000256" key="1">
    <source>
        <dbReference type="SAM" id="MobiDB-lite"/>
    </source>
</evidence>
<organism evidence="3 4">
    <name type="scientific">Carnegiea gigantea</name>
    <dbReference type="NCBI Taxonomy" id="171969"/>
    <lineage>
        <taxon>Eukaryota</taxon>
        <taxon>Viridiplantae</taxon>
        <taxon>Streptophyta</taxon>
        <taxon>Embryophyta</taxon>
        <taxon>Tracheophyta</taxon>
        <taxon>Spermatophyta</taxon>
        <taxon>Magnoliopsida</taxon>
        <taxon>eudicotyledons</taxon>
        <taxon>Gunneridae</taxon>
        <taxon>Pentapetalae</taxon>
        <taxon>Caryophyllales</taxon>
        <taxon>Cactineae</taxon>
        <taxon>Cactaceae</taxon>
        <taxon>Cactoideae</taxon>
        <taxon>Echinocereeae</taxon>
        <taxon>Carnegiea</taxon>
    </lineage>
</organism>
<keyword evidence="2" id="KW-1133">Transmembrane helix</keyword>
<evidence type="ECO:0000313" key="4">
    <source>
        <dbReference type="Proteomes" id="UP001153076"/>
    </source>
</evidence>
<dbReference type="InterPro" id="IPR011989">
    <property type="entry name" value="ARM-like"/>
</dbReference>
<feature type="region of interest" description="Disordered" evidence="1">
    <location>
        <begin position="278"/>
        <end position="315"/>
    </location>
</feature>
<dbReference type="PANTHER" id="PTHR46263:SF1">
    <property type="entry name" value="ARMADILLO REPEAT-CONTAINING PROTEIN 7"/>
    <property type="match status" value="1"/>
</dbReference>
<protein>
    <recommendedName>
        <fullName evidence="5">Armadillo repeat-containing protein 7</fullName>
    </recommendedName>
</protein>
<dbReference type="Proteomes" id="UP001153076">
    <property type="component" value="Unassembled WGS sequence"/>
</dbReference>
<comment type="caution">
    <text evidence="3">The sequence shown here is derived from an EMBL/GenBank/DDBJ whole genome shotgun (WGS) entry which is preliminary data.</text>
</comment>
<gene>
    <name evidence="3" type="ORF">Cgig2_003540</name>
</gene>
<keyword evidence="2" id="KW-0472">Membrane</keyword>
<keyword evidence="2" id="KW-0812">Transmembrane</keyword>
<dbReference type="PANTHER" id="PTHR46263">
    <property type="entry name" value="ARMADILLO REPEAT-CONTAINING PROTEIN 7"/>
    <property type="match status" value="1"/>
</dbReference>
<dbReference type="EMBL" id="JAKOGI010000736">
    <property type="protein sequence ID" value="KAJ8430956.1"/>
    <property type="molecule type" value="Genomic_DNA"/>
</dbReference>
<sequence>MFTNNHQRAERTGNYGTPKQEHLQDLVTKFQTAKSEEEKENIVVNLANFAYNPYNYAVLRQLNVLELFIDCLTEPNECLVEFGGGGICSAVAAAENAGIVADYGGVPALIGCLSSPVRNTVKYTIAGLYYLLETGCCVRERFSRRRWWRLFGTMPRSVVVALTLGILLGFCWTSIVSILLLTDSNQAGKRSSDFLPSLTSRSSPHALSLHFRHSMQNHVKLQRQLRRCCYWWRSSVVVHKAFWRDPDSPHWQHNAFHDINRSIPMSYLMFSASATGAERTAATRQPPVQAHAAEPPNPTSVDAAMKRLGERMKED</sequence>
<name>A0A9Q1JU27_9CARY</name>
<dbReference type="AlphaFoldDB" id="A0A9Q1JU27"/>
<feature type="transmembrane region" description="Helical" evidence="2">
    <location>
        <begin position="158"/>
        <end position="181"/>
    </location>
</feature>
<dbReference type="InterPro" id="IPR042462">
    <property type="entry name" value="ARMC7"/>
</dbReference>
<proteinExistence type="predicted"/>
<evidence type="ECO:0008006" key="5">
    <source>
        <dbReference type="Google" id="ProtNLM"/>
    </source>
</evidence>
<dbReference type="InterPro" id="IPR016024">
    <property type="entry name" value="ARM-type_fold"/>
</dbReference>
<evidence type="ECO:0000256" key="2">
    <source>
        <dbReference type="SAM" id="Phobius"/>
    </source>
</evidence>